<dbReference type="AlphaFoldDB" id="A0A0F9MCX8"/>
<dbReference type="EMBL" id="LAZR01010417">
    <property type="protein sequence ID" value="KKM67057.1"/>
    <property type="molecule type" value="Genomic_DNA"/>
</dbReference>
<name>A0A0F9MCX8_9ZZZZ</name>
<comment type="caution">
    <text evidence="1">The sequence shown here is derived from an EMBL/GenBank/DDBJ whole genome shotgun (WGS) entry which is preliminary data.</text>
</comment>
<sequence>MFFIEKKLEFSKPDPAYLTQVTLFLLSRNNSSFASLPPFYIIDAMKHIIGLLILSWLSSSPTVEDIALKVEKKLRSVQSIQSNFNQIYYSSSVSTPLIEKGKFYFKKPDSMKWEYKDPEEKIFLYKEGVFLLYIPEDKELFRSYSSKEKYESEIFSLFSL</sequence>
<dbReference type="Gene3D" id="2.50.20.10">
    <property type="entry name" value="Lipoprotein localisation LolA/LolB/LppX"/>
    <property type="match status" value="1"/>
</dbReference>
<organism evidence="1">
    <name type="scientific">marine sediment metagenome</name>
    <dbReference type="NCBI Taxonomy" id="412755"/>
    <lineage>
        <taxon>unclassified sequences</taxon>
        <taxon>metagenomes</taxon>
        <taxon>ecological metagenomes</taxon>
    </lineage>
</organism>
<gene>
    <name evidence="1" type="ORF">LCGC14_1474950</name>
</gene>
<dbReference type="InterPro" id="IPR029046">
    <property type="entry name" value="LolA/LolB/LppX"/>
</dbReference>
<dbReference type="SUPFAM" id="SSF89392">
    <property type="entry name" value="Prokaryotic lipoproteins and lipoprotein localization factors"/>
    <property type="match status" value="1"/>
</dbReference>
<proteinExistence type="predicted"/>
<accession>A0A0F9MCX8</accession>
<evidence type="ECO:0000313" key="1">
    <source>
        <dbReference type="EMBL" id="KKM67057.1"/>
    </source>
</evidence>
<feature type="non-terminal residue" evidence="1">
    <location>
        <position position="160"/>
    </location>
</feature>
<protein>
    <submittedName>
        <fullName evidence="1">Uncharacterized protein</fullName>
    </submittedName>
</protein>
<dbReference type="Pfam" id="PF03548">
    <property type="entry name" value="LolA"/>
    <property type="match status" value="1"/>
</dbReference>
<reference evidence="1" key="1">
    <citation type="journal article" date="2015" name="Nature">
        <title>Complex archaea that bridge the gap between prokaryotes and eukaryotes.</title>
        <authorList>
            <person name="Spang A."/>
            <person name="Saw J.H."/>
            <person name="Jorgensen S.L."/>
            <person name="Zaremba-Niedzwiedzka K."/>
            <person name="Martijn J."/>
            <person name="Lind A.E."/>
            <person name="van Eijk R."/>
            <person name="Schleper C."/>
            <person name="Guy L."/>
            <person name="Ettema T.J."/>
        </authorList>
    </citation>
    <scope>NUCLEOTIDE SEQUENCE</scope>
</reference>
<dbReference type="CDD" id="cd16325">
    <property type="entry name" value="LolA"/>
    <property type="match status" value="1"/>
</dbReference>
<dbReference type="InterPro" id="IPR004564">
    <property type="entry name" value="OM_lipoprot_carrier_LolA-like"/>
</dbReference>